<dbReference type="Pfam" id="PF14825">
    <property type="entry name" value="CFAP77"/>
    <property type="match status" value="1"/>
</dbReference>
<feature type="compositionally biased region" description="Polar residues" evidence="1">
    <location>
        <begin position="127"/>
        <end position="142"/>
    </location>
</feature>
<dbReference type="InterPro" id="IPR029147">
    <property type="entry name" value="CFAP77"/>
</dbReference>
<dbReference type="AlphaFoldDB" id="A0A7S4GJB2"/>
<accession>A0A7S4GJB2</accession>
<feature type="compositionally biased region" description="Polar residues" evidence="1">
    <location>
        <begin position="211"/>
        <end position="224"/>
    </location>
</feature>
<sequence>MSRVYSPPPRLDRSRERYKNVDVRDYLLNNSAASKMEKSTNAVIRGRRHEVGKSNLYPMDVLVGAATTWDQYNAAQIMYHWEELPPRRRLDFGPDFIKMNKKSQGKVTNARNVSKFRKLNNFRLGPKSTSSVSQRSETPSLQEKTHGRKSRVEAETVRDLMQNKFELDWVREQAYRLERQAKRAERGQMQRRLRSCTPTLGLPRGLGSPDATLNATLDYPTQSAIDEGPRTPREDPPKARPKSAHAQISAFARKFRRQVAAQRGETPDVPEGKAARDKAADVVRAQMRAEGAGRQKVSLRNAWAQEPAPSDAAEKSPPRVRVCEESEPAWV</sequence>
<dbReference type="PANTHER" id="PTHR28617">
    <property type="entry name" value="CILIA- AND FLAGELLA-ASSOCIATED PROTEIN 77"/>
    <property type="match status" value="1"/>
</dbReference>
<feature type="compositionally biased region" description="Basic and acidic residues" evidence="1">
    <location>
        <begin position="312"/>
        <end position="324"/>
    </location>
</feature>
<evidence type="ECO:0000313" key="2">
    <source>
        <dbReference type="EMBL" id="CAE0838790.1"/>
    </source>
</evidence>
<feature type="compositionally biased region" description="Basic and acidic residues" evidence="1">
    <location>
        <begin position="227"/>
        <end position="238"/>
    </location>
</feature>
<name>A0A7S4GJB2_9EUGL</name>
<feature type="compositionally biased region" description="Basic and acidic residues" evidence="1">
    <location>
        <begin position="270"/>
        <end position="281"/>
    </location>
</feature>
<dbReference type="PANTHER" id="PTHR28617:SF1">
    <property type="entry name" value="CILIA- AND FLAGELLA-ASSOCIATED PROTEIN 77"/>
    <property type="match status" value="1"/>
</dbReference>
<dbReference type="EMBL" id="HBJA01145842">
    <property type="protein sequence ID" value="CAE0838790.1"/>
    <property type="molecule type" value="Transcribed_RNA"/>
</dbReference>
<proteinExistence type="predicted"/>
<evidence type="ECO:0000256" key="1">
    <source>
        <dbReference type="SAM" id="MobiDB-lite"/>
    </source>
</evidence>
<feature type="region of interest" description="Disordered" evidence="1">
    <location>
        <begin position="119"/>
        <end position="153"/>
    </location>
</feature>
<feature type="region of interest" description="Disordered" evidence="1">
    <location>
        <begin position="259"/>
        <end position="331"/>
    </location>
</feature>
<gene>
    <name evidence="2" type="ORF">EGYM00163_LOCUS50162</name>
</gene>
<reference evidence="2" key="1">
    <citation type="submission" date="2021-01" db="EMBL/GenBank/DDBJ databases">
        <authorList>
            <person name="Corre E."/>
            <person name="Pelletier E."/>
            <person name="Niang G."/>
            <person name="Scheremetjew M."/>
            <person name="Finn R."/>
            <person name="Kale V."/>
            <person name="Holt S."/>
            <person name="Cochrane G."/>
            <person name="Meng A."/>
            <person name="Brown T."/>
            <person name="Cohen L."/>
        </authorList>
    </citation>
    <scope>NUCLEOTIDE SEQUENCE</scope>
    <source>
        <strain evidence="2">CCMP1594</strain>
    </source>
</reference>
<protein>
    <submittedName>
        <fullName evidence="2">Uncharacterized protein</fullName>
    </submittedName>
</protein>
<feature type="region of interest" description="Disordered" evidence="1">
    <location>
        <begin position="197"/>
        <end position="246"/>
    </location>
</feature>
<organism evidence="2">
    <name type="scientific">Eutreptiella gymnastica</name>
    <dbReference type="NCBI Taxonomy" id="73025"/>
    <lineage>
        <taxon>Eukaryota</taxon>
        <taxon>Discoba</taxon>
        <taxon>Euglenozoa</taxon>
        <taxon>Euglenida</taxon>
        <taxon>Spirocuta</taxon>
        <taxon>Euglenophyceae</taxon>
        <taxon>Eutreptiales</taxon>
        <taxon>Eutreptiaceae</taxon>
        <taxon>Eutreptiella</taxon>
    </lineage>
</organism>